<accession>A0AAV4SRP4</accession>
<keyword evidence="2" id="KW-1185">Reference proteome</keyword>
<proteinExistence type="predicted"/>
<organism evidence="1 2">
    <name type="scientific">Caerostris extrusa</name>
    <name type="common">Bark spider</name>
    <name type="synonym">Caerostris bankana</name>
    <dbReference type="NCBI Taxonomy" id="172846"/>
    <lineage>
        <taxon>Eukaryota</taxon>
        <taxon>Metazoa</taxon>
        <taxon>Ecdysozoa</taxon>
        <taxon>Arthropoda</taxon>
        <taxon>Chelicerata</taxon>
        <taxon>Arachnida</taxon>
        <taxon>Araneae</taxon>
        <taxon>Araneomorphae</taxon>
        <taxon>Entelegynae</taxon>
        <taxon>Araneoidea</taxon>
        <taxon>Araneidae</taxon>
        <taxon>Caerostris</taxon>
    </lineage>
</organism>
<reference evidence="1 2" key="1">
    <citation type="submission" date="2021-06" db="EMBL/GenBank/DDBJ databases">
        <title>Caerostris extrusa draft genome.</title>
        <authorList>
            <person name="Kono N."/>
            <person name="Arakawa K."/>
        </authorList>
    </citation>
    <scope>NUCLEOTIDE SEQUENCE [LARGE SCALE GENOMIC DNA]</scope>
</reference>
<gene>
    <name evidence="1" type="ORF">CEXT_369431</name>
</gene>
<evidence type="ECO:0000313" key="1">
    <source>
        <dbReference type="EMBL" id="GIY35217.1"/>
    </source>
</evidence>
<sequence>MKVVKISIHIPLVCGTLCVVKAKLRFTAAQLYIPTVISTTPKVNVDSSGSCRPNRTSLASSIDWSVIRHRHRTGVCSILHSGQGFTVLTPVQNTNLRLKRTARSPEWY</sequence>
<protein>
    <recommendedName>
        <fullName evidence="3">Secreted protein</fullName>
    </recommendedName>
</protein>
<name>A0AAV4SRP4_CAEEX</name>
<evidence type="ECO:0008006" key="3">
    <source>
        <dbReference type="Google" id="ProtNLM"/>
    </source>
</evidence>
<dbReference type="EMBL" id="BPLR01009876">
    <property type="protein sequence ID" value="GIY35217.1"/>
    <property type="molecule type" value="Genomic_DNA"/>
</dbReference>
<comment type="caution">
    <text evidence="1">The sequence shown here is derived from an EMBL/GenBank/DDBJ whole genome shotgun (WGS) entry which is preliminary data.</text>
</comment>
<dbReference type="Proteomes" id="UP001054945">
    <property type="component" value="Unassembled WGS sequence"/>
</dbReference>
<evidence type="ECO:0000313" key="2">
    <source>
        <dbReference type="Proteomes" id="UP001054945"/>
    </source>
</evidence>
<dbReference type="AlphaFoldDB" id="A0AAV4SRP4"/>